<comment type="caution">
    <text evidence="2">The sequence shown here is derived from an EMBL/GenBank/DDBJ whole genome shotgun (WGS) entry which is preliminary data.</text>
</comment>
<dbReference type="AlphaFoldDB" id="A0A2S7UTN7"/>
<feature type="chain" id="PRO_5015517690" description="DUF4340 domain-containing protein" evidence="1">
    <location>
        <begin position="19"/>
        <end position="207"/>
    </location>
</feature>
<gene>
    <name evidence="2" type="ORF">BTO11_02560</name>
</gene>
<accession>A0A2S7UTN7</accession>
<name>A0A2S7UTN7_9GAMM</name>
<evidence type="ECO:0000313" key="2">
    <source>
        <dbReference type="EMBL" id="PQJ52640.1"/>
    </source>
</evidence>
<proteinExistence type="predicted"/>
<feature type="signal peptide" evidence="1">
    <location>
        <begin position="1"/>
        <end position="18"/>
    </location>
</feature>
<dbReference type="RefSeq" id="WP_105051106.1">
    <property type="nucleotide sequence ID" value="NZ_BMYG01000004.1"/>
</dbReference>
<dbReference type="EMBL" id="MSCH01000003">
    <property type="protein sequence ID" value="PQJ52640.1"/>
    <property type="molecule type" value="Genomic_DNA"/>
</dbReference>
<keyword evidence="3" id="KW-1185">Reference proteome</keyword>
<protein>
    <recommendedName>
        <fullName evidence="4">DUF4340 domain-containing protein</fullName>
    </recommendedName>
</protein>
<evidence type="ECO:0008006" key="4">
    <source>
        <dbReference type="Google" id="ProtNLM"/>
    </source>
</evidence>
<organism evidence="2 3">
    <name type="scientific">Psychrosphaera saromensis</name>
    <dbReference type="NCBI Taxonomy" id="716813"/>
    <lineage>
        <taxon>Bacteria</taxon>
        <taxon>Pseudomonadati</taxon>
        <taxon>Pseudomonadota</taxon>
        <taxon>Gammaproteobacteria</taxon>
        <taxon>Alteromonadales</taxon>
        <taxon>Pseudoalteromonadaceae</taxon>
        <taxon>Psychrosphaera</taxon>
    </lineage>
</organism>
<evidence type="ECO:0000256" key="1">
    <source>
        <dbReference type="SAM" id="SignalP"/>
    </source>
</evidence>
<evidence type="ECO:0000313" key="3">
    <source>
        <dbReference type="Proteomes" id="UP000239007"/>
    </source>
</evidence>
<keyword evidence="1" id="KW-0732">Signal</keyword>
<reference evidence="2 3" key="1">
    <citation type="submission" date="2016-12" db="EMBL/GenBank/DDBJ databases">
        <title>Diversity of luminous bacteria.</title>
        <authorList>
            <person name="Yoshizawa S."/>
            <person name="Kogure K."/>
        </authorList>
    </citation>
    <scope>NUCLEOTIDE SEQUENCE [LARGE SCALE GENOMIC DNA]</scope>
    <source>
        <strain evidence="2 3">SA4-48</strain>
    </source>
</reference>
<dbReference type="Proteomes" id="UP000239007">
    <property type="component" value="Unassembled WGS sequence"/>
</dbReference>
<sequence>MRLILVLVLVIITFNAVAEDKKAITDNGDVVILKSNGTWTYESEIEEVKLTENSQNFIKEPDSTFKLKSSTNNSAFWLNPKKWSFKKNNDSAAIEYNLYSKGSDLYGMIITESIEIKLEELVNIAFSTAQSAAPNMKVIKKEYRNVNGLKVIYMEMQGTVKSMEITYFGYYYSDAESATQYLAYTGSKLVEKHKIDIAKFLNGIDVQ</sequence>
<dbReference type="OrthoDB" id="6400696at2"/>